<evidence type="ECO:0000256" key="2">
    <source>
        <dbReference type="SAM" id="Phobius"/>
    </source>
</evidence>
<feature type="transmembrane region" description="Helical" evidence="2">
    <location>
        <begin position="12"/>
        <end position="37"/>
    </location>
</feature>
<keyword evidence="1" id="KW-0175">Coiled coil</keyword>
<accession>I3UD31</accession>
<evidence type="ECO:0000313" key="3">
    <source>
        <dbReference type="EMBL" id="AFK62919.1"/>
    </source>
</evidence>
<organism evidence="3 4">
    <name type="scientific">Advenella kashmirensis (strain DSM 17095 / LMG 22695 / WT001)</name>
    <name type="common">Tetrathiobacter kashmirensis</name>
    <dbReference type="NCBI Taxonomy" id="1036672"/>
    <lineage>
        <taxon>Bacteria</taxon>
        <taxon>Pseudomonadati</taxon>
        <taxon>Pseudomonadota</taxon>
        <taxon>Betaproteobacteria</taxon>
        <taxon>Burkholderiales</taxon>
        <taxon>Alcaligenaceae</taxon>
    </lineage>
</organism>
<dbReference type="Proteomes" id="UP000005267">
    <property type="component" value="Chromosome"/>
</dbReference>
<dbReference type="EMBL" id="CP003555">
    <property type="protein sequence ID" value="AFK62919.1"/>
    <property type="molecule type" value="Genomic_DNA"/>
</dbReference>
<keyword evidence="2" id="KW-0472">Membrane</keyword>
<feature type="coiled-coil region" evidence="1">
    <location>
        <begin position="67"/>
        <end position="94"/>
    </location>
</feature>
<evidence type="ECO:0000313" key="4">
    <source>
        <dbReference type="Proteomes" id="UP000005267"/>
    </source>
</evidence>
<dbReference type="RefSeq" id="WP_014751010.1">
    <property type="nucleotide sequence ID" value="NC_017964.1"/>
</dbReference>
<reference evidence="3 4" key="1">
    <citation type="journal article" date="2011" name="J. Bacteriol.">
        <title>Whole-genome shotgun sequencing of the sulfur-oxidizing chemoautotroph Tetrathiobacter kashmirensis.</title>
        <authorList>
            <person name="Ghosh W."/>
            <person name="George A."/>
            <person name="Agarwal A."/>
            <person name="Raj P."/>
            <person name="Alam M."/>
            <person name="Pyne P."/>
            <person name="Das Gupta S.K."/>
        </authorList>
    </citation>
    <scope>NUCLEOTIDE SEQUENCE [LARGE SCALE GENOMIC DNA]</scope>
    <source>
        <strain evidence="3 4">WT001</strain>
    </source>
</reference>
<evidence type="ECO:0000256" key="1">
    <source>
        <dbReference type="SAM" id="Coils"/>
    </source>
</evidence>
<keyword evidence="4" id="KW-1185">Reference proteome</keyword>
<protein>
    <submittedName>
        <fullName evidence="3">Uncharacterized protein</fullName>
    </submittedName>
</protein>
<keyword evidence="2" id="KW-0812">Transmembrane</keyword>
<dbReference type="HOGENOM" id="CLU_1507553_0_0_4"/>
<reference evidence="4" key="2">
    <citation type="journal article" date="2013" name="PLoS ONE">
        <title>Genome implosion elicits host-confinement in Alcaligenaceae: evidence from the comparative genomics of Tetrathiobacter kashmirensis, a pathogen in the making.</title>
        <authorList>
            <person name="Ghosh W."/>
            <person name="Alam M."/>
            <person name="Roy C."/>
            <person name="Pyne P."/>
            <person name="George A."/>
            <person name="Chakraborty R."/>
            <person name="Majumder S."/>
            <person name="Agarwal A."/>
            <person name="Chakraborty S."/>
            <person name="Majumdar S."/>
            <person name="Gupta S.K."/>
        </authorList>
    </citation>
    <scope>NUCLEOTIDE SEQUENCE [LARGE SCALE GENOMIC DNA]</scope>
    <source>
        <strain evidence="4">WT001</strain>
    </source>
</reference>
<dbReference type="KEGG" id="aka:TKWG_14205"/>
<gene>
    <name evidence="3" type="ordered locus">TKWG_14205</name>
</gene>
<name>I3UD31_ADVKW</name>
<proteinExistence type="predicted"/>
<dbReference type="AlphaFoldDB" id="I3UD31"/>
<sequence>MTKYIYSFIDRFKVGLAFAALVLCGALVAGGAVSFYFQILLNNANSSANDRVNGIVNKYEGYLVTQEKKYEKQLQDKQKELDTSRAQVTRLTDTIEKRLPLIVAQQDQNTDQLGQLAVAVDSVATKTKHAATTASKAATQAGQAVRKSREPISAIRMVPSKPAKLRCRGKDIYGDPCP</sequence>
<dbReference type="STRING" id="1036672.TKWG_14205"/>
<keyword evidence="2" id="KW-1133">Transmembrane helix</keyword>